<protein>
    <recommendedName>
        <fullName evidence="6 7">Octanoyltransferase</fullName>
        <ecNumber evidence="6 7">2.3.1.181</ecNumber>
    </recommendedName>
    <alternativeName>
        <fullName evidence="6">Lipoate-protein ligase B</fullName>
    </alternativeName>
    <alternativeName>
        <fullName evidence="6">Lipoyl/octanoyl transferase</fullName>
    </alternativeName>
    <alternativeName>
        <fullName evidence="6">Octanoyl-[acyl-carrier-protein]-protein N-octanoyltransferase</fullName>
    </alternativeName>
</protein>
<evidence type="ECO:0000256" key="5">
    <source>
        <dbReference type="ARBA" id="ARBA00024732"/>
    </source>
</evidence>
<dbReference type="Pfam" id="PF21948">
    <property type="entry name" value="LplA-B_cat"/>
    <property type="match status" value="1"/>
</dbReference>
<organism evidence="12 13">
    <name type="scientific">Candidatus Muproteobacteria bacterium RIFCSPHIGHO2_01_FULL_65_16</name>
    <dbReference type="NCBI Taxonomy" id="1817764"/>
    <lineage>
        <taxon>Bacteria</taxon>
        <taxon>Pseudomonadati</taxon>
        <taxon>Pseudomonadota</taxon>
        <taxon>Candidatus Muproteobacteria</taxon>
    </lineage>
</organism>
<feature type="binding site" evidence="6 9">
    <location>
        <begin position="133"/>
        <end position="135"/>
    </location>
    <ligand>
        <name>substrate</name>
    </ligand>
</feature>
<dbReference type="InterPro" id="IPR004143">
    <property type="entry name" value="BPL_LPL_catalytic"/>
</dbReference>
<feature type="binding site" evidence="6 9">
    <location>
        <begin position="146"/>
        <end position="148"/>
    </location>
    <ligand>
        <name>substrate</name>
    </ligand>
</feature>
<dbReference type="HAMAP" id="MF_00013">
    <property type="entry name" value="LipB"/>
    <property type="match status" value="1"/>
</dbReference>
<dbReference type="PROSITE" id="PS01313">
    <property type="entry name" value="LIPB"/>
    <property type="match status" value="1"/>
</dbReference>
<reference evidence="12 13" key="1">
    <citation type="journal article" date="2016" name="Nat. Commun.">
        <title>Thousands of microbial genomes shed light on interconnected biogeochemical processes in an aquifer system.</title>
        <authorList>
            <person name="Anantharaman K."/>
            <person name="Brown C.T."/>
            <person name="Hug L.A."/>
            <person name="Sharon I."/>
            <person name="Castelle C.J."/>
            <person name="Probst A.J."/>
            <person name="Thomas B.C."/>
            <person name="Singh A."/>
            <person name="Wilkins M.J."/>
            <person name="Karaoz U."/>
            <person name="Brodie E.L."/>
            <person name="Williams K.H."/>
            <person name="Hubbard S.S."/>
            <person name="Banfield J.F."/>
        </authorList>
    </citation>
    <scope>NUCLEOTIDE SEQUENCE [LARGE SCALE GENOMIC DNA]</scope>
</reference>
<evidence type="ECO:0000256" key="4">
    <source>
        <dbReference type="ARBA" id="ARBA00023315"/>
    </source>
</evidence>
<comment type="pathway">
    <text evidence="1 6 7">Protein modification; protein lipoylation via endogenous pathway; protein N(6)-(lipoyl)lysine from octanoyl-[acyl-carrier-protein]: step 1/2.</text>
</comment>
<dbReference type="PANTHER" id="PTHR10993">
    <property type="entry name" value="OCTANOYLTRANSFERASE"/>
    <property type="match status" value="1"/>
</dbReference>
<gene>
    <name evidence="6" type="primary">lipB</name>
    <name evidence="12" type="ORF">A2637_06945</name>
</gene>
<evidence type="ECO:0000313" key="13">
    <source>
        <dbReference type="Proteomes" id="UP000179360"/>
    </source>
</evidence>
<accession>A0A1F6TNX0</accession>
<evidence type="ECO:0000256" key="7">
    <source>
        <dbReference type="PIRNR" id="PIRNR016262"/>
    </source>
</evidence>
<evidence type="ECO:0000313" key="12">
    <source>
        <dbReference type="EMBL" id="OGI46844.1"/>
    </source>
</evidence>
<dbReference type="Gene3D" id="3.30.930.10">
    <property type="entry name" value="Bira Bifunctional Protein, Domain 2"/>
    <property type="match status" value="1"/>
</dbReference>
<proteinExistence type="inferred from homology"/>
<comment type="function">
    <text evidence="5 6 7">Catalyzes the transfer of endogenously produced octanoic acid from octanoyl-acyl-carrier-protein onto the lipoyl domains of lipoate-dependent enzymes. Lipoyl-ACP can also act as a substrate although octanoyl-ACP is likely to be the physiological substrate.</text>
</comment>
<dbReference type="STRING" id="1817764.A2637_06945"/>
<dbReference type="NCBIfam" id="NF010922">
    <property type="entry name" value="PRK14342.1"/>
    <property type="match status" value="1"/>
</dbReference>
<evidence type="ECO:0000256" key="8">
    <source>
        <dbReference type="PIRSR" id="PIRSR016262-1"/>
    </source>
</evidence>
<dbReference type="GO" id="GO:0033819">
    <property type="term" value="F:lipoyl(octanoyl) transferase activity"/>
    <property type="evidence" value="ECO:0007669"/>
    <property type="project" value="UniProtKB-EC"/>
</dbReference>
<sequence length="218" mass="23726">MIVRKLGCIAYDAAWRAMRAFTAARTDSTPDEIWLLEHLPVYTMGLRGRDGTARALHGVPLVYTDRGGDMTYHGPGQLIAYVLMDLRRRNWGVRTLVRALEQAVLDLLAAHGVGAARRTGAPGVYVGGKKIAALGLRVRQGRSYHGLALNVSMDLAPFTHIDPCGYPGLAVTQLADLGLTADMQQAEHRLRARLVDALGYNAAQKPHDDEVIRAALHG</sequence>
<dbReference type="GO" id="GO:0005737">
    <property type="term" value="C:cytoplasm"/>
    <property type="evidence" value="ECO:0007669"/>
    <property type="project" value="UniProtKB-SubCell"/>
</dbReference>
<evidence type="ECO:0000259" key="11">
    <source>
        <dbReference type="PROSITE" id="PS51733"/>
    </source>
</evidence>
<dbReference type="UniPathway" id="UPA00538">
    <property type="reaction ID" value="UER00592"/>
</dbReference>
<dbReference type="NCBIfam" id="TIGR00214">
    <property type="entry name" value="lipB"/>
    <property type="match status" value="1"/>
</dbReference>
<dbReference type="EC" id="2.3.1.181" evidence="6 7"/>
<feature type="active site" description="Acyl-thioester intermediate" evidence="6 8">
    <location>
        <position position="164"/>
    </location>
</feature>
<dbReference type="PIRSF" id="PIRSF016262">
    <property type="entry name" value="LPLase"/>
    <property type="match status" value="1"/>
</dbReference>
<dbReference type="AlphaFoldDB" id="A0A1F6TNX0"/>
<comment type="catalytic activity">
    <reaction evidence="6 7">
        <text>octanoyl-[ACP] + L-lysyl-[protein] = N(6)-octanoyl-L-lysyl-[protein] + holo-[ACP] + H(+)</text>
        <dbReference type="Rhea" id="RHEA:17665"/>
        <dbReference type="Rhea" id="RHEA-COMP:9636"/>
        <dbReference type="Rhea" id="RHEA-COMP:9685"/>
        <dbReference type="Rhea" id="RHEA-COMP:9752"/>
        <dbReference type="Rhea" id="RHEA-COMP:9928"/>
        <dbReference type="ChEBI" id="CHEBI:15378"/>
        <dbReference type="ChEBI" id="CHEBI:29969"/>
        <dbReference type="ChEBI" id="CHEBI:64479"/>
        <dbReference type="ChEBI" id="CHEBI:78463"/>
        <dbReference type="ChEBI" id="CHEBI:78809"/>
        <dbReference type="EC" id="2.3.1.181"/>
    </reaction>
</comment>
<dbReference type="SUPFAM" id="SSF55681">
    <property type="entry name" value="Class II aaRS and biotin synthetases"/>
    <property type="match status" value="1"/>
</dbReference>
<comment type="subcellular location">
    <subcellularLocation>
        <location evidence="6">Cytoplasm</location>
    </subcellularLocation>
</comment>
<evidence type="ECO:0000256" key="2">
    <source>
        <dbReference type="ARBA" id="ARBA00022490"/>
    </source>
</evidence>
<comment type="miscellaneous">
    <text evidence="6">In the reaction, the free carboxyl group of octanoic acid is attached via an amide linkage to the epsilon-amino group of a specific lysine residue of lipoyl domains of lipoate-dependent enzymes.</text>
</comment>
<feature type="site" description="Lowers pKa of active site Cys" evidence="6 10">
    <location>
        <position position="130"/>
    </location>
</feature>
<evidence type="ECO:0000256" key="3">
    <source>
        <dbReference type="ARBA" id="ARBA00022679"/>
    </source>
</evidence>
<dbReference type="CDD" id="cd16444">
    <property type="entry name" value="LipB"/>
    <property type="match status" value="1"/>
</dbReference>
<feature type="domain" description="BPL/LPL catalytic" evidence="11">
    <location>
        <begin position="27"/>
        <end position="202"/>
    </location>
</feature>
<dbReference type="FunFam" id="3.30.930.10:FF:000020">
    <property type="entry name" value="Octanoyltransferase"/>
    <property type="match status" value="1"/>
</dbReference>
<dbReference type="InterPro" id="IPR020605">
    <property type="entry name" value="Octanoyltransferase_CS"/>
</dbReference>
<comment type="similarity">
    <text evidence="6 7">Belongs to the LipB family.</text>
</comment>
<evidence type="ECO:0000256" key="10">
    <source>
        <dbReference type="PIRSR" id="PIRSR016262-3"/>
    </source>
</evidence>
<dbReference type="Proteomes" id="UP000179360">
    <property type="component" value="Unassembled WGS sequence"/>
</dbReference>
<comment type="caution">
    <text evidence="12">The sequence shown here is derived from an EMBL/GenBank/DDBJ whole genome shotgun (WGS) entry which is preliminary data.</text>
</comment>
<dbReference type="GO" id="GO:0009249">
    <property type="term" value="P:protein lipoylation"/>
    <property type="evidence" value="ECO:0007669"/>
    <property type="project" value="InterPro"/>
</dbReference>
<dbReference type="PANTHER" id="PTHR10993:SF7">
    <property type="entry name" value="LIPOYLTRANSFERASE 2, MITOCHONDRIAL-RELATED"/>
    <property type="match status" value="1"/>
</dbReference>
<evidence type="ECO:0000256" key="6">
    <source>
        <dbReference type="HAMAP-Rule" id="MF_00013"/>
    </source>
</evidence>
<keyword evidence="3 6" id="KW-0808">Transferase</keyword>
<dbReference type="PROSITE" id="PS51733">
    <property type="entry name" value="BPL_LPL_CATALYTIC"/>
    <property type="match status" value="1"/>
</dbReference>
<keyword evidence="4 6" id="KW-0012">Acyltransferase</keyword>
<evidence type="ECO:0000256" key="1">
    <source>
        <dbReference type="ARBA" id="ARBA00004821"/>
    </source>
</evidence>
<feature type="binding site" evidence="6 9">
    <location>
        <begin position="66"/>
        <end position="73"/>
    </location>
    <ligand>
        <name>substrate</name>
    </ligand>
</feature>
<dbReference type="EMBL" id="MFSY01000037">
    <property type="protein sequence ID" value="OGI46844.1"/>
    <property type="molecule type" value="Genomic_DNA"/>
</dbReference>
<dbReference type="InterPro" id="IPR045864">
    <property type="entry name" value="aa-tRNA-synth_II/BPL/LPL"/>
</dbReference>
<name>A0A1F6TNX0_9PROT</name>
<keyword evidence="2 6" id="KW-0963">Cytoplasm</keyword>
<dbReference type="InterPro" id="IPR000544">
    <property type="entry name" value="Octanoyltransferase"/>
</dbReference>
<evidence type="ECO:0000256" key="9">
    <source>
        <dbReference type="PIRSR" id="PIRSR016262-2"/>
    </source>
</evidence>